<comment type="caution">
    <text evidence="2">The sequence shown here is derived from an EMBL/GenBank/DDBJ whole genome shotgun (WGS) entry which is preliminary data.</text>
</comment>
<evidence type="ECO:0008006" key="4">
    <source>
        <dbReference type="Google" id="ProtNLM"/>
    </source>
</evidence>
<keyword evidence="1" id="KW-0732">Signal</keyword>
<proteinExistence type="predicted"/>
<evidence type="ECO:0000313" key="3">
    <source>
        <dbReference type="Proteomes" id="UP001597463"/>
    </source>
</evidence>
<dbReference type="RefSeq" id="WP_066471641.1">
    <property type="nucleotide sequence ID" value="NZ_BCNT01000001.1"/>
</dbReference>
<dbReference type="PROSITE" id="PS51257">
    <property type="entry name" value="PROKAR_LIPOPROTEIN"/>
    <property type="match status" value="1"/>
</dbReference>
<evidence type="ECO:0000313" key="2">
    <source>
        <dbReference type="EMBL" id="MFD2755843.1"/>
    </source>
</evidence>
<dbReference type="EMBL" id="JBHUMV010000008">
    <property type="protein sequence ID" value="MFD2755843.1"/>
    <property type="molecule type" value="Genomic_DNA"/>
</dbReference>
<dbReference type="Proteomes" id="UP001597463">
    <property type="component" value="Unassembled WGS sequence"/>
</dbReference>
<organism evidence="2 3">
    <name type="scientific">Comamonas terrae</name>
    <dbReference type="NCBI Taxonomy" id="673548"/>
    <lineage>
        <taxon>Bacteria</taxon>
        <taxon>Pseudomonadati</taxon>
        <taxon>Pseudomonadota</taxon>
        <taxon>Betaproteobacteria</taxon>
        <taxon>Burkholderiales</taxon>
        <taxon>Comamonadaceae</taxon>
        <taxon>Comamonas</taxon>
    </lineage>
</organism>
<sequence>MKRLSALALLSLAVLSGCNPSANPPQAGAPLPQAAAKEPTIYFRNGFEIKVGGEAVAVRGLEECPFGLAVPAGAVSSVDQGKCIKLADETQTITVVLDLPEGETQEEWKVSRDAPSTSREAAFRHVSLYRPDGERITITENAEKLLDKCYVYQAAHVCYQ</sequence>
<feature type="chain" id="PRO_5046715919" description="Lipoprotein" evidence="1">
    <location>
        <begin position="23"/>
        <end position="160"/>
    </location>
</feature>
<evidence type="ECO:0000256" key="1">
    <source>
        <dbReference type="SAM" id="SignalP"/>
    </source>
</evidence>
<gene>
    <name evidence="2" type="ORF">ACFSW6_17375</name>
</gene>
<accession>A0ABW5UQD0</accession>
<protein>
    <recommendedName>
        <fullName evidence="4">Lipoprotein</fullName>
    </recommendedName>
</protein>
<name>A0ABW5UQD0_9BURK</name>
<keyword evidence="3" id="KW-1185">Reference proteome</keyword>
<feature type="signal peptide" evidence="1">
    <location>
        <begin position="1"/>
        <end position="22"/>
    </location>
</feature>
<reference evidence="3" key="1">
    <citation type="journal article" date="2019" name="Int. J. Syst. Evol. Microbiol.">
        <title>The Global Catalogue of Microorganisms (GCM) 10K type strain sequencing project: providing services to taxonomists for standard genome sequencing and annotation.</title>
        <authorList>
            <consortium name="The Broad Institute Genomics Platform"/>
            <consortium name="The Broad Institute Genome Sequencing Center for Infectious Disease"/>
            <person name="Wu L."/>
            <person name="Ma J."/>
        </authorList>
    </citation>
    <scope>NUCLEOTIDE SEQUENCE [LARGE SCALE GENOMIC DNA]</scope>
    <source>
        <strain evidence="3">TISTR 1906</strain>
    </source>
</reference>